<gene>
    <name evidence="1" type="ORF">Catovirus_1_125</name>
</gene>
<organism evidence="1">
    <name type="scientific">Catovirus CTV1</name>
    <dbReference type="NCBI Taxonomy" id="1977631"/>
    <lineage>
        <taxon>Viruses</taxon>
        <taxon>Varidnaviria</taxon>
        <taxon>Bamfordvirae</taxon>
        <taxon>Nucleocytoviricota</taxon>
        <taxon>Megaviricetes</taxon>
        <taxon>Imitervirales</taxon>
        <taxon>Mimiviridae</taxon>
        <taxon>Klosneuvirinae</taxon>
        <taxon>Catovirus</taxon>
    </lineage>
</organism>
<proteinExistence type="predicted"/>
<accession>A0A1V0S8P2</accession>
<reference evidence="1" key="1">
    <citation type="journal article" date="2017" name="Science">
        <title>Giant viruses with an expanded complement of translation system components.</title>
        <authorList>
            <person name="Schulz F."/>
            <person name="Yutin N."/>
            <person name="Ivanova N.N."/>
            <person name="Ortega D.R."/>
            <person name="Lee T.K."/>
            <person name="Vierheilig J."/>
            <person name="Daims H."/>
            <person name="Horn M."/>
            <person name="Wagner M."/>
            <person name="Jensen G.J."/>
            <person name="Kyrpides N.C."/>
            <person name="Koonin E.V."/>
            <person name="Woyke T."/>
        </authorList>
    </citation>
    <scope>NUCLEOTIDE SEQUENCE</scope>
    <source>
        <strain evidence="1">CTV1</strain>
    </source>
</reference>
<dbReference type="EMBL" id="KY684083">
    <property type="protein sequence ID" value="ARF08075.1"/>
    <property type="molecule type" value="Genomic_DNA"/>
</dbReference>
<sequence length="64" mass="7364">MNLNYLGKLIKISDFEIDLCPLLQAYVANNYSDDKSTFYVPFEKSIVHNFLNYLANELVDSVSI</sequence>
<name>A0A1V0S8P2_9VIRU</name>
<protein>
    <submittedName>
        <fullName evidence="1">Uncharacterized protein</fullName>
    </submittedName>
</protein>
<evidence type="ECO:0000313" key="1">
    <source>
        <dbReference type="EMBL" id="ARF08075.1"/>
    </source>
</evidence>